<gene>
    <name evidence="1" type="ORF">XENTR_v900292271mg</name>
</gene>
<name>A0A1B8XYJ0_XENTR</name>
<feature type="non-terminal residue" evidence="1">
    <location>
        <position position="1"/>
    </location>
</feature>
<evidence type="ECO:0000313" key="1">
    <source>
        <dbReference type="EMBL" id="OCA15755.1"/>
    </source>
</evidence>
<reference evidence="1" key="3">
    <citation type="submission" date="2016-05" db="EMBL/GenBank/DDBJ databases">
        <title>WGS assembly of Xenopus tropicalis.</title>
        <authorList>
            <person name="Sessions A."/>
            <person name="Jenkins J."/>
            <person name="Mitros T."/>
            <person name="Lyons J.T."/>
            <person name="Dichmann D.S."/>
            <person name="Robert J."/>
            <person name="Harland R.M."/>
            <person name="Rokhsar D.S."/>
        </authorList>
    </citation>
    <scope>NUCLEOTIDE SEQUENCE</scope>
    <source>
        <strain evidence="1">Nigerian</strain>
    </source>
</reference>
<accession>A0A1B8XYJ0</accession>
<protein>
    <submittedName>
        <fullName evidence="1">Uncharacterized protein</fullName>
    </submittedName>
</protein>
<sequence>EVSRLINPGMEVSIEKSIEKLQINKTNISEQLINHDKCLDEFNSTVSQIQNDTRNLRLGWMFWKNRHKSQNEMM</sequence>
<proteinExistence type="predicted"/>
<reference evidence="1" key="2">
    <citation type="journal article" date="2010" name="Science">
        <title>The genome of the Western clawed frog Xenopus tropicalis.</title>
        <authorList>
            <person name="Hellsten U."/>
            <person name="Harland R.M."/>
            <person name="Gilchrist M.J."/>
            <person name="Hendrix D."/>
            <person name="Jurka J."/>
            <person name="Kapitonov V."/>
            <person name="Ovcharenko I."/>
            <person name="Putnam N.H."/>
            <person name="Shu S."/>
            <person name="Taher L."/>
            <person name="Blitz I.L."/>
            <person name="Blumberg B."/>
            <person name="Dichmann D.S."/>
            <person name="Dubchak I."/>
            <person name="Amaya E."/>
            <person name="Detter J.C."/>
            <person name="Fletcher R."/>
            <person name="Gerhard D.S."/>
            <person name="Goodstein D."/>
            <person name="Graves T."/>
            <person name="Grigoriev I.V."/>
            <person name="Grimwood J."/>
            <person name="Kawashima T."/>
            <person name="Lindquist E."/>
            <person name="Lucas S.M."/>
            <person name="Mead P.E."/>
            <person name="Mitros T."/>
            <person name="Ogino H."/>
            <person name="Ohta Y."/>
            <person name="Poliakov A.V."/>
            <person name="Pollet N."/>
            <person name="Robert J."/>
            <person name="Salamov A."/>
            <person name="Sater A.K."/>
            <person name="Schmutz J."/>
            <person name="Terry A."/>
            <person name="Vize P.D."/>
            <person name="Warren W.C."/>
            <person name="Wells D."/>
            <person name="Wills A."/>
            <person name="Wilson R.K."/>
            <person name="Zimmerman L.B."/>
            <person name="Zorn A.M."/>
            <person name="Grainger R."/>
            <person name="Grammer T."/>
            <person name="Khokha M.K."/>
            <person name="Richardson P.M."/>
            <person name="Rokhsar D.S."/>
        </authorList>
    </citation>
    <scope>NUCLEOTIDE SEQUENCE [LARGE SCALE GENOMIC DNA]</scope>
    <source>
        <strain evidence="1">Nigerian</strain>
    </source>
</reference>
<dbReference type="AlphaFoldDB" id="A0A1B8XYJ0"/>
<reference evidence="1" key="1">
    <citation type="submission" date="2009-11" db="EMBL/GenBank/DDBJ databases">
        <authorList>
            <consortium name="US DOE Joint Genome Institute (JGI-PGF)"/>
            <person name="Ottilar R."/>
            <person name="Schmutz J."/>
            <person name="Salamov A."/>
            <person name="Cheng J.F."/>
            <person name="Lucas S."/>
            <person name="Pitluck S."/>
            <person name="Gundlach H."/>
            <person name="Guo Y."/>
            <person name="Haberer G."/>
            <person name="Nasrallah J."/>
            <person name="Mayer K.F.X."/>
            <person name="van de Peer Y."/>
            <person name="Weigel D."/>
            <person name="Grigoriev I.V."/>
        </authorList>
    </citation>
    <scope>NUCLEOTIDE SEQUENCE</scope>
    <source>
        <strain evidence="1">Nigerian</strain>
    </source>
</reference>
<dbReference type="EMBL" id="KV460736">
    <property type="protein sequence ID" value="OCA15755.1"/>
    <property type="molecule type" value="Genomic_DNA"/>
</dbReference>
<organism evidence="1">
    <name type="scientific">Xenopus tropicalis</name>
    <name type="common">Western clawed frog</name>
    <name type="synonym">Silurana tropicalis</name>
    <dbReference type="NCBI Taxonomy" id="8364"/>
    <lineage>
        <taxon>Eukaryota</taxon>
        <taxon>Metazoa</taxon>
        <taxon>Chordata</taxon>
        <taxon>Craniata</taxon>
        <taxon>Vertebrata</taxon>
        <taxon>Euteleostomi</taxon>
        <taxon>Amphibia</taxon>
        <taxon>Batrachia</taxon>
        <taxon>Anura</taxon>
        <taxon>Pipoidea</taxon>
        <taxon>Pipidae</taxon>
        <taxon>Xenopodinae</taxon>
        <taxon>Xenopus</taxon>
        <taxon>Silurana</taxon>
    </lineage>
</organism>